<accession>C1MQW1</accession>
<evidence type="ECO:0000313" key="2">
    <source>
        <dbReference type="EMBL" id="EEH58150.1"/>
    </source>
</evidence>
<organism evidence="3">
    <name type="scientific">Micromonas pusilla (strain CCMP1545)</name>
    <name type="common">Picoplanktonic green alga</name>
    <dbReference type="NCBI Taxonomy" id="564608"/>
    <lineage>
        <taxon>Eukaryota</taxon>
        <taxon>Viridiplantae</taxon>
        <taxon>Chlorophyta</taxon>
        <taxon>Mamiellophyceae</taxon>
        <taxon>Mamiellales</taxon>
        <taxon>Mamiellaceae</taxon>
        <taxon>Micromonas</taxon>
    </lineage>
</organism>
<dbReference type="AlphaFoldDB" id="C1MQW1"/>
<feature type="compositionally biased region" description="Acidic residues" evidence="1">
    <location>
        <begin position="1"/>
        <end position="12"/>
    </location>
</feature>
<feature type="compositionally biased region" description="Basic and acidic residues" evidence="1">
    <location>
        <begin position="31"/>
        <end position="69"/>
    </location>
</feature>
<keyword evidence="3" id="KW-1185">Reference proteome</keyword>
<dbReference type="KEGG" id="mpp:MICPUCDRAFT_57432"/>
<sequence length="157" mass="17339">MSDSDDSWDIPEEGTFARVDSEAIAAAEAKAAAEERARAKREADARKDAEAKAAEAKAREEEREERDSEPLILVDITALDPSVHNKHDKNAVNDVDKASKWRRTIEADFRKYSSDATLVANGTVRACSRGVYLPALQQLREDVPGHYWVAVFPPASS</sequence>
<name>C1MQW1_MICPC</name>
<gene>
    <name evidence="2" type="ORF">MICPUCDRAFT_57432</name>
</gene>
<feature type="region of interest" description="Disordered" evidence="1">
    <location>
        <begin position="1"/>
        <end position="70"/>
    </location>
</feature>
<dbReference type="eggNOG" id="ENOG502SZNJ">
    <property type="taxonomic scope" value="Eukaryota"/>
</dbReference>
<proteinExistence type="predicted"/>
<dbReference type="Proteomes" id="UP000001876">
    <property type="component" value="Unassembled WGS sequence"/>
</dbReference>
<evidence type="ECO:0000313" key="3">
    <source>
        <dbReference type="Proteomes" id="UP000001876"/>
    </source>
</evidence>
<dbReference type="OrthoDB" id="45013at2759"/>
<evidence type="ECO:0000256" key="1">
    <source>
        <dbReference type="SAM" id="MobiDB-lite"/>
    </source>
</evidence>
<reference evidence="2 3" key="1">
    <citation type="journal article" date="2009" name="Science">
        <title>Green evolution and dynamic adaptations revealed by genomes of the marine picoeukaryotes Micromonas.</title>
        <authorList>
            <person name="Worden A.Z."/>
            <person name="Lee J.H."/>
            <person name="Mock T."/>
            <person name="Rouze P."/>
            <person name="Simmons M.P."/>
            <person name="Aerts A.L."/>
            <person name="Allen A.E."/>
            <person name="Cuvelier M.L."/>
            <person name="Derelle E."/>
            <person name="Everett M.V."/>
            <person name="Foulon E."/>
            <person name="Grimwood J."/>
            <person name="Gundlach H."/>
            <person name="Henrissat B."/>
            <person name="Napoli C."/>
            <person name="McDonald S.M."/>
            <person name="Parker M.S."/>
            <person name="Rombauts S."/>
            <person name="Salamov A."/>
            <person name="Von Dassow P."/>
            <person name="Badger J.H."/>
            <person name="Coutinho P.M."/>
            <person name="Demir E."/>
            <person name="Dubchak I."/>
            <person name="Gentemann C."/>
            <person name="Eikrem W."/>
            <person name="Gready J.E."/>
            <person name="John U."/>
            <person name="Lanier W."/>
            <person name="Lindquist E.A."/>
            <person name="Lucas S."/>
            <person name="Mayer K.F."/>
            <person name="Moreau H."/>
            <person name="Not F."/>
            <person name="Otillar R."/>
            <person name="Panaud O."/>
            <person name="Pangilinan J."/>
            <person name="Paulsen I."/>
            <person name="Piegu B."/>
            <person name="Poliakov A."/>
            <person name="Robbens S."/>
            <person name="Schmutz J."/>
            <person name="Toulza E."/>
            <person name="Wyss T."/>
            <person name="Zelensky A."/>
            <person name="Zhou K."/>
            <person name="Armbrust E.V."/>
            <person name="Bhattacharya D."/>
            <person name="Goodenough U.W."/>
            <person name="Van de Peer Y."/>
            <person name="Grigoriev I.V."/>
        </authorList>
    </citation>
    <scope>NUCLEOTIDE SEQUENCE [LARGE SCALE GENOMIC DNA]</scope>
    <source>
        <strain evidence="2 3">CCMP1545</strain>
    </source>
</reference>
<protein>
    <submittedName>
        <fullName evidence="2">Predicted protein</fullName>
    </submittedName>
</protein>
<dbReference type="RefSeq" id="XP_003058199.1">
    <property type="nucleotide sequence ID" value="XM_003058153.1"/>
</dbReference>
<dbReference type="EMBL" id="GG663738">
    <property type="protein sequence ID" value="EEH58150.1"/>
    <property type="molecule type" value="Genomic_DNA"/>
</dbReference>
<dbReference type="GeneID" id="9683637"/>